<dbReference type="PRINTS" id="PR00081">
    <property type="entry name" value="GDHRDH"/>
</dbReference>
<dbReference type="Pfam" id="PF00106">
    <property type="entry name" value="adh_short"/>
    <property type="match status" value="1"/>
</dbReference>
<dbReference type="GO" id="GO:0016616">
    <property type="term" value="F:oxidoreductase activity, acting on the CH-OH group of donors, NAD or NADP as acceptor"/>
    <property type="evidence" value="ECO:0007669"/>
    <property type="project" value="UniProtKB-ARBA"/>
</dbReference>
<keyword evidence="2" id="KW-0560">Oxidoreductase</keyword>
<accession>A0A290Z474</accession>
<dbReference type="KEGG" id="apre:CNX65_11155"/>
<keyword evidence="5" id="KW-1185">Reference proteome</keyword>
<protein>
    <submittedName>
        <fullName evidence="4">Oxidoreductase</fullName>
    </submittedName>
</protein>
<dbReference type="PROSITE" id="PS00061">
    <property type="entry name" value="ADH_SHORT"/>
    <property type="match status" value="1"/>
</dbReference>
<comment type="similarity">
    <text evidence="1 3">Belongs to the short-chain dehydrogenases/reductases (SDR) family.</text>
</comment>
<dbReference type="FunFam" id="3.40.50.720:FF:000047">
    <property type="entry name" value="NADP-dependent L-serine/L-allo-threonine dehydrogenase"/>
    <property type="match status" value="1"/>
</dbReference>
<evidence type="ECO:0000256" key="2">
    <source>
        <dbReference type="ARBA" id="ARBA00023002"/>
    </source>
</evidence>
<evidence type="ECO:0000313" key="4">
    <source>
        <dbReference type="EMBL" id="ATE53784.1"/>
    </source>
</evidence>
<dbReference type="InterPro" id="IPR002347">
    <property type="entry name" value="SDR_fam"/>
</dbReference>
<evidence type="ECO:0000313" key="5">
    <source>
        <dbReference type="Proteomes" id="UP000218505"/>
    </source>
</evidence>
<dbReference type="SUPFAM" id="SSF51735">
    <property type="entry name" value="NAD(P)-binding Rossmann-fold domains"/>
    <property type="match status" value="1"/>
</dbReference>
<gene>
    <name evidence="4" type="ORF">CNX65_11155</name>
</gene>
<dbReference type="InterPro" id="IPR036291">
    <property type="entry name" value="NAD(P)-bd_dom_sf"/>
</dbReference>
<dbReference type="Proteomes" id="UP000218505">
    <property type="component" value="Chromosome"/>
</dbReference>
<evidence type="ECO:0000256" key="1">
    <source>
        <dbReference type="ARBA" id="ARBA00006484"/>
    </source>
</evidence>
<dbReference type="Gene3D" id="3.40.50.720">
    <property type="entry name" value="NAD(P)-binding Rossmann-like Domain"/>
    <property type="match status" value="1"/>
</dbReference>
<organism evidence="4 5">
    <name type="scientific">Actinosynnema pretiosum</name>
    <dbReference type="NCBI Taxonomy" id="42197"/>
    <lineage>
        <taxon>Bacteria</taxon>
        <taxon>Bacillati</taxon>
        <taxon>Actinomycetota</taxon>
        <taxon>Actinomycetes</taxon>
        <taxon>Pseudonocardiales</taxon>
        <taxon>Pseudonocardiaceae</taxon>
        <taxon>Actinosynnema</taxon>
    </lineage>
</organism>
<dbReference type="PRINTS" id="PR00080">
    <property type="entry name" value="SDRFAMILY"/>
</dbReference>
<reference evidence="4" key="1">
    <citation type="submission" date="2017-09" db="EMBL/GenBank/DDBJ databases">
        <title>Complete Genome Sequence of ansamitocin-producing Bacterium Actinosynnema pretiosum X47.</title>
        <authorList>
            <person name="Cao G."/>
            <person name="Zong G."/>
            <person name="Zhong C."/>
            <person name="Fu J."/>
        </authorList>
    </citation>
    <scope>NUCLEOTIDE SEQUENCE [LARGE SCALE GENOMIC DNA]</scope>
    <source>
        <strain evidence="4">X47</strain>
    </source>
</reference>
<dbReference type="InterPro" id="IPR020904">
    <property type="entry name" value="Sc_DH/Rdtase_CS"/>
</dbReference>
<proteinExistence type="inferred from homology"/>
<name>A0A290Z474_9PSEU</name>
<dbReference type="RefSeq" id="WP_096492718.1">
    <property type="nucleotide sequence ID" value="NZ_CP023445.1"/>
</dbReference>
<sequence>MNTTSKVVLVTGASSGIGAATARVLAAAGHRVVLGARRTDLLDALTAELGSGTAHALDVTSKSSFQAFADAALAEHGRIDVLVNNAGVMPLSPMAELRTDEWDRMVDVNLKGVLNGLGAVLPTMLAANSGHLVNVASIAAHEVVPTAAVYSATKFALRALSDGLRQELSPKGVRVTTVSPGVVESELADTITSPEAAEMMRTYRQVALPASAIGEAIAYAVDQPANVAVAEMIVRPS</sequence>
<dbReference type="AlphaFoldDB" id="A0A290Z474"/>
<dbReference type="PANTHER" id="PTHR43115:SF4">
    <property type="entry name" value="DEHYDROGENASE_REDUCTASE SDR FAMILY MEMBER 11"/>
    <property type="match status" value="1"/>
</dbReference>
<dbReference type="PANTHER" id="PTHR43115">
    <property type="entry name" value="DEHYDROGENASE/REDUCTASE SDR FAMILY MEMBER 11"/>
    <property type="match status" value="1"/>
</dbReference>
<dbReference type="EMBL" id="CP023445">
    <property type="protein sequence ID" value="ATE53784.1"/>
    <property type="molecule type" value="Genomic_DNA"/>
</dbReference>
<evidence type="ECO:0000256" key="3">
    <source>
        <dbReference type="RuleBase" id="RU000363"/>
    </source>
</evidence>